<keyword evidence="15" id="KW-1185">Reference proteome</keyword>
<dbReference type="InterPro" id="IPR055914">
    <property type="entry name" value="DUF7491"/>
</dbReference>
<dbReference type="SUPFAM" id="SSF90257">
    <property type="entry name" value="Myosin rod fragments"/>
    <property type="match status" value="1"/>
</dbReference>
<dbReference type="Gene3D" id="1.20.120.720">
    <property type="entry name" value="Myosin VI head, motor domain, U50 subdomain"/>
    <property type="match status" value="1"/>
</dbReference>
<evidence type="ECO:0000313" key="15">
    <source>
        <dbReference type="Proteomes" id="UP001412239"/>
    </source>
</evidence>
<feature type="region of interest" description="Disordered" evidence="11">
    <location>
        <begin position="1789"/>
        <end position="1812"/>
    </location>
</feature>
<proteinExistence type="inferred from homology"/>
<dbReference type="EMBL" id="LN890956">
    <property type="protein sequence ID" value="CUS14740.1"/>
    <property type="molecule type" value="Genomic_DNA"/>
</dbReference>
<feature type="region of interest" description="Actin-binding" evidence="9">
    <location>
        <begin position="778"/>
        <end position="800"/>
    </location>
</feature>
<dbReference type="Gene3D" id="3.30.70.1590">
    <property type="match status" value="1"/>
</dbReference>
<dbReference type="InterPro" id="IPR001609">
    <property type="entry name" value="Myosin_head_motor_dom-like"/>
</dbReference>
<feature type="coiled-coil region" evidence="10">
    <location>
        <begin position="1648"/>
        <end position="1682"/>
    </location>
</feature>
<dbReference type="Gene3D" id="1.10.10.820">
    <property type="match status" value="1"/>
</dbReference>
<reference evidence="14" key="1">
    <citation type="submission" date="2015-10" db="EMBL/GenBank/DDBJ databases">
        <authorList>
            <person name="Regsiter A."/>
            <person name="william w."/>
        </authorList>
    </citation>
    <scope>NUCLEOTIDE SEQUENCE</scope>
    <source>
        <strain evidence="14">Montdore</strain>
    </source>
</reference>
<feature type="region of interest" description="Disordered" evidence="11">
    <location>
        <begin position="2397"/>
        <end position="2430"/>
    </location>
</feature>
<keyword evidence="3 9" id="KW-0067">ATP-binding</keyword>
<evidence type="ECO:0000256" key="4">
    <source>
        <dbReference type="ARBA" id="ARBA00023054"/>
    </source>
</evidence>
<feature type="domain" description="Myosin N-terminal SH3-like" evidence="13">
    <location>
        <begin position="161"/>
        <end position="210"/>
    </location>
</feature>
<evidence type="ECO:0000256" key="2">
    <source>
        <dbReference type="ARBA" id="ARBA00022741"/>
    </source>
</evidence>
<dbReference type="Gene3D" id="1.20.58.530">
    <property type="match status" value="1"/>
</dbReference>
<comment type="similarity">
    <text evidence="1 9">Belongs to the TRAFAC class myosin-kinesin ATPase superfamily. Myosin family.</text>
</comment>
<dbReference type="PROSITE" id="PS50096">
    <property type="entry name" value="IQ"/>
    <property type="match status" value="1"/>
</dbReference>
<dbReference type="Gene3D" id="2.30.30.360">
    <property type="entry name" value="Myosin S1 fragment, N-terminal"/>
    <property type="match status" value="1"/>
</dbReference>
<dbReference type="GO" id="GO:1902404">
    <property type="term" value="P:mitotic actomyosin contractile ring contraction"/>
    <property type="evidence" value="ECO:0007669"/>
    <property type="project" value="UniProtKB-ARBA"/>
</dbReference>
<dbReference type="FunFam" id="1.10.10.820:FF:000001">
    <property type="entry name" value="Myosin heavy chain"/>
    <property type="match status" value="1"/>
</dbReference>
<dbReference type="FunFam" id="3.40.850.10:FF:000101">
    <property type="entry name" value="Slow myosin heavy chain 2"/>
    <property type="match status" value="1"/>
</dbReference>
<evidence type="ECO:0000313" key="14">
    <source>
        <dbReference type="EMBL" id="CUS14740.1"/>
    </source>
</evidence>
<dbReference type="InterPro" id="IPR027417">
    <property type="entry name" value="P-loop_NTPase"/>
</dbReference>
<dbReference type="Pfam" id="PF02736">
    <property type="entry name" value="Myosin_N"/>
    <property type="match status" value="1"/>
</dbReference>
<dbReference type="PANTHER" id="PTHR13140:SF857">
    <property type="entry name" value="MYOSIN-11"/>
    <property type="match status" value="1"/>
</dbReference>
<dbReference type="GO" id="GO:0016459">
    <property type="term" value="C:myosin complex"/>
    <property type="evidence" value="ECO:0007669"/>
    <property type="project" value="UniProtKB-KW"/>
</dbReference>
<dbReference type="Gene3D" id="4.10.270.10">
    <property type="entry name" value="Myosin, subunit A"/>
    <property type="match status" value="1"/>
</dbReference>
<feature type="region of interest" description="Disordered" evidence="11">
    <location>
        <begin position="1438"/>
        <end position="1459"/>
    </location>
</feature>
<dbReference type="GO" id="GO:0005524">
    <property type="term" value="F:ATP binding"/>
    <property type="evidence" value="ECO:0007669"/>
    <property type="project" value="UniProtKB-UniRule"/>
</dbReference>
<gene>
    <name evidence="14" type="ORF">GSTUAT00001265001</name>
</gene>
<evidence type="ECO:0000256" key="8">
    <source>
        <dbReference type="ARBA" id="ARBA00064372"/>
    </source>
</evidence>
<keyword evidence="7 9" id="KW-0009">Actin-binding</keyword>
<comment type="subunit">
    <text evidence="8">Binds to cdc4 and rlc1.</text>
</comment>
<dbReference type="GO" id="GO:1903475">
    <property type="term" value="P:mitotic actomyosin contractile ring assembly"/>
    <property type="evidence" value="ECO:0007669"/>
    <property type="project" value="UniProtKB-ARBA"/>
</dbReference>
<organism evidence="14 15">
    <name type="scientific">Tuber aestivum</name>
    <name type="common">summer truffle</name>
    <dbReference type="NCBI Taxonomy" id="59557"/>
    <lineage>
        <taxon>Eukaryota</taxon>
        <taxon>Fungi</taxon>
        <taxon>Dikarya</taxon>
        <taxon>Ascomycota</taxon>
        <taxon>Pezizomycotina</taxon>
        <taxon>Pezizomycetes</taxon>
        <taxon>Pezizales</taxon>
        <taxon>Tuberaceae</taxon>
        <taxon>Tuber</taxon>
    </lineage>
</organism>
<dbReference type="PANTHER" id="PTHR13140">
    <property type="entry name" value="MYOSIN"/>
    <property type="match status" value="1"/>
</dbReference>
<feature type="compositionally biased region" description="Polar residues" evidence="11">
    <location>
        <begin position="1716"/>
        <end position="1732"/>
    </location>
</feature>
<dbReference type="GO" id="GO:0051015">
    <property type="term" value="F:actin filament binding"/>
    <property type="evidence" value="ECO:0007669"/>
    <property type="project" value="InterPro"/>
</dbReference>
<dbReference type="Pfam" id="PF00063">
    <property type="entry name" value="Myosin_head"/>
    <property type="match status" value="1"/>
</dbReference>
<evidence type="ECO:0000256" key="7">
    <source>
        <dbReference type="ARBA" id="ARBA00023203"/>
    </source>
</evidence>
<evidence type="ECO:0000256" key="5">
    <source>
        <dbReference type="ARBA" id="ARBA00023123"/>
    </source>
</evidence>
<dbReference type="PROSITE" id="PS51844">
    <property type="entry name" value="SH3_LIKE"/>
    <property type="match status" value="1"/>
</dbReference>
<evidence type="ECO:0000256" key="6">
    <source>
        <dbReference type="ARBA" id="ARBA00023175"/>
    </source>
</evidence>
<keyword evidence="2 9" id="KW-0547">Nucleotide-binding</keyword>
<dbReference type="SUPFAM" id="SSF52540">
    <property type="entry name" value="P-loop containing nucleoside triphosphate hydrolases"/>
    <property type="match status" value="1"/>
</dbReference>
<feature type="compositionally biased region" description="Low complexity" evidence="11">
    <location>
        <begin position="101"/>
        <end position="115"/>
    </location>
</feature>
<feature type="region of interest" description="Disordered" evidence="11">
    <location>
        <begin position="1"/>
        <end position="79"/>
    </location>
</feature>
<feature type="domain" description="Myosin motor" evidence="12">
    <location>
        <begin position="214"/>
        <end position="899"/>
    </location>
</feature>
<dbReference type="Proteomes" id="UP001412239">
    <property type="component" value="Unassembled WGS sequence"/>
</dbReference>
<dbReference type="FunFam" id="1.20.58.530:FF:000001">
    <property type="entry name" value="Myosin heavy chain"/>
    <property type="match status" value="1"/>
</dbReference>
<feature type="coiled-coil region" evidence="10">
    <location>
        <begin position="1047"/>
        <end position="1309"/>
    </location>
</feature>
<evidence type="ECO:0000256" key="11">
    <source>
        <dbReference type="SAM" id="MobiDB-lite"/>
    </source>
</evidence>
<dbReference type="CDD" id="cd01377">
    <property type="entry name" value="MYSc_class_II"/>
    <property type="match status" value="1"/>
</dbReference>
<dbReference type="InterPro" id="IPR036961">
    <property type="entry name" value="Kinesin_motor_dom_sf"/>
</dbReference>
<feature type="compositionally biased region" description="Polar residues" evidence="11">
    <location>
        <begin position="38"/>
        <end position="47"/>
    </location>
</feature>
<accession>A0A292Q7Q8</accession>
<dbReference type="GO" id="GO:0007015">
    <property type="term" value="P:actin filament organization"/>
    <property type="evidence" value="ECO:0007669"/>
    <property type="project" value="TreeGrafter"/>
</dbReference>
<dbReference type="Gene3D" id="3.40.850.10">
    <property type="entry name" value="Kinesin motor domain"/>
    <property type="match status" value="1"/>
</dbReference>
<feature type="coiled-coil region" evidence="10">
    <location>
        <begin position="977"/>
        <end position="1011"/>
    </location>
</feature>
<protein>
    <submittedName>
        <fullName evidence="14">Uncharacterized protein</fullName>
    </submittedName>
</protein>
<feature type="binding site" evidence="9">
    <location>
        <begin position="307"/>
        <end position="314"/>
    </location>
    <ligand>
        <name>ATP</name>
        <dbReference type="ChEBI" id="CHEBI:30616"/>
    </ligand>
</feature>
<feature type="region of interest" description="Disordered" evidence="11">
    <location>
        <begin position="1699"/>
        <end position="1745"/>
    </location>
</feature>
<feature type="coiled-coil region" evidence="10">
    <location>
        <begin position="2135"/>
        <end position="2387"/>
    </location>
</feature>
<feature type="region of interest" description="Disordered" evidence="11">
    <location>
        <begin position="91"/>
        <end position="136"/>
    </location>
</feature>
<dbReference type="PROSITE" id="PS51456">
    <property type="entry name" value="MYOSIN_MOTOR"/>
    <property type="match status" value="1"/>
</dbReference>
<dbReference type="SMART" id="SM00242">
    <property type="entry name" value="MYSc"/>
    <property type="match status" value="1"/>
</dbReference>
<dbReference type="Gene3D" id="1.20.5.340">
    <property type="match status" value="1"/>
</dbReference>
<dbReference type="InterPro" id="IPR004009">
    <property type="entry name" value="SH3_Myosin"/>
</dbReference>
<dbReference type="InterPro" id="IPR008989">
    <property type="entry name" value="Myosin_S1_N"/>
</dbReference>
<evidence type="ECO:0000256" key="3">
    <source>
        <dbReference type="ARBA" id="ARBA00022840"/>
    </source>
</evidence>
<keyword evidence="5 9" id="KW-0518">Myosin</keyword>
<dbReference type="Pfam" id="PF24319">
    <property type="entry name" value="DUF7491"/>
    <property type="match status" value="1"/>
</dbReference>
<feature type="compositionally biased region" description="Polar residues" evidence="11">
    <location>
        <begin position="1"/>
        <end position="12"/>
    </location>
</feature>
<name>A0A292Q7Q8_9PEZI</name>
<keyword evidence="6 9" id="KW-0505">Motor protein</keyword>
<keyword evidence="4 10" id="KW-0175">Coiled coil</keyword>
<feature type="region of interest" description="Disordered" evidence="11">
    <location>
        <begin position="1379"/>
        <end position="1400"/>
    </location>
</feature>
<dbReference type="GO" id="GO:0000146">
    <property type="term" value="F:microfilament motor activity"/>
    <property type="evidence" value="ECO:0007669"/>
    <property type="project" value="TreeGrafter"/>
</dbReference>
<feature type="compositionally biased region" description="Basic residues" evidence="11">
    <location>
        <begin position="2421"/>
        <end position="2430"/>
    </location>
</feature>
<evidence type="ECO:0000256" key="10">
    <source>
        <dbReference type="SAM" id="Coils"/>
    </source>
</evidence>
<dbReference type="GO" id="GO:0120104">
    <property type="term" value="C:mitotic actomyosin contractile ring, proximal layer"/>
    <property type="evidence" value="ECO:0007669"/>
    <property type="project" value="UniProtKB-ARBA"/>
</dbReference>
<dbReference type="GO" id="GO:0016020">
    <property type="term" value="C:membrane"/>
    <property type="evidence" value="ECO:0007669"/>
    <property type="project" value="TreeGrafter"/>
</dbReference>
<feature type="coiled-coil region" evidence="10">
    <location>
        <begin position="1987"/>
        <end position="2099"/>
    </location>
</feature>
<evidence type="ECO:0000259" key="13">
    <source>
        <dbReference type="PROSITE" id="PS51844"/>
    </source>
</evidence>
<evidence type="ECO:0000256" key="9">
    <source>
        <dbReference type="PROSITE-ProRule" id="PRU00782"/>
    </source>
</evidence>
<evidence type="ECO:0000256" key="1">
    <source>
        <dbReference type="ARBA" id="ARBA00008314"/>
    </source>
</evidence>
<evidence type="ECO:0000259" key="12">
    <source>
        <dbReference type="PROSITE" id="PS51456"/>
    </source>
</evidence>
<dbReference type="PRINTS" id="PR00193">
    <property type="entry name" value="MYOSINHEAVY"/>
</dbReference>
<sequence length="2430" mass="277558">MSGFNHYTTSGFTPPKNPPALLSWQQRRPAPGAHKKSSSSTSNGQVSPPSPAAVATSMSSTDLSIPALASSPPRPSVAPLSFPAQSVPLASAPPNKIHRQSLSSFSPSTLSTTPPRHNRSGSAPKGMPGTFAPNFIKSTDERRNSTASLGVGIAGESSDFSGRRWVWVRDPEKAFVKGEVVLDEDGMLTVRCDDGAERIVHSDNVDKVNPVKFDKADDMAELTHLNEASVVYNLQLRYQADLIYTYSGLFLVTVNPYCTLPIYNNEYIAMYRNRSREDTKPHIFAITDAAFRNMLEVKENQSILVTGESGAGKTENTKKVIQYLAAVASDNSSSRQLGTLELQILRANPILEAFGNAQTLRNNNSSRFGKFIRIEFTRSGHIAGAFIDWYLLEKSRVVRQGGEERNYHVFYQLLRGASKQMKDMYLLSDEGIGAWNYTKDSNNSIAGVNDADEFRSLMEAFQVMGFSPDEQISILRVIAAVLHIGNIHVVPERRGSEDARLMNPNQVEKLCHVLGIPLDSFVKGLLKPRVRAGREWVNQSRTAEQVKHSLDALAKGLYERGFGRLVEMVNNKLDTKGDGDSFIGVLDIAGFEIFESNSFEQLCINYTNEKLQQFFNHHMFVLEQEEYAKEKIEWKFIDFGHDLQPTIDLIELPNPIGIFSCLDEDCVMPKATDKSFTEKLHSLWDRKTTKYKRSLLKQGFMLTHYAAEVEYSTEGWLEKNKDPLNENITRLLAASHDSHISSLFAEYAEDASEAGNVIKSRVKKGLFRTVAQRHKEQLTSLMAQLHSTHPHFVRCIIPNHQKRPKKLNAPLVLDQLRCNGVLEGIRIARTGFPNRLPFAEFRQRYEVLTPKIPKGYVEGQRACQLMLQQLNLDSSLFRVGLTKVFFRAGVLAELEEQRDTLVRKIVTTFQSISRGYLQRKIASKRLYRAEATMIIQRNLQVYLDLCESPWWKLFMKMKPLLGATHSSGEVKKRDEMIQKMEAHMQAEAENRQRLEEDRRKADAELHRVQKTLESERALALDKEEIFKRMQQREAELSEKLAGALDDQDVLEDQIDELMSAKKKADEQAEVWRKELEQAGDLIAKLEDEKHEMAARLEFLDRELEEAEKQRTERGGAQDRLEQEVHLLRSHLSLKERKIHDYEEALKRSDHELDETLAQTNLSLQEGKKQIRELVDENRKLRDQLSDLSSTSTGYEDLVRRKESELSLLHTDLKRMELERKAFDDERRQLTQKHDDILSRLRSATSEVETLKHEMARLEKEAADARKLLEAKISEDHKSGQGRRLLDEQIKEMKAELSALQTELNKERQSRADVALLSEHKFNNLMRDHDAVSTAKVTIEKELYSQQDTLRRALEARSQSEKEKRNVQAELRIARDRLAEAENARTRAESEIEKSLSRQAKEKEARLEKDLKAKEEALSICEAERKRLASEATRLTRVASEQDSARQAYESSRKRTESEVSAVKNRLLASENDNRALQNKIQQKNLEINKANAKASEQYRDKIVALTAEKTKADEECRRLRKQYEDAQIQIRALEKQKEKLSLNLEDLNHEVAREHKTTRNAEKTVSTVQLQLAEANRTLEMERQLKSQAQANTRQIQNALATTNSELEDCHQQLLALQKVFSPRGEQPKNWESGRTSVAQSVDLAMKLEESNQALRVANERRARVEKELAELRKRHQDEIVEIDNMHSSSKRALFDEINQNPLPPNGSPRPFGRALNNNKPYSNQSTPTRKTLNFAAEGFDSGKTDKTMDTMAFQRRMDLAAELEEVQNQLQLSEMQIKHLQAQLDRAAAKESGTEQSPSAKRAVKLERENSRLHDLLDESDQKNSALEASMNQIELSLKEVQAKSHEELYDFISTQEQSRRHLALVYSETVSDLSRAKDQFEKIKAAKIAIENDLRETQAELDDALSIQQQDKVSRAQLLSEFADLQIRLDAEASKAADLTASLNLYKSRSEEYFSKLEQAEISVLKASRAEAFAKSQARETEETAASVLAERRHLDQLVEDLQRQNQHYEEKVEDLSADLSAAVQAKKRLQNELDDYRSRRTIDLEDKESSMEQTRKKYQTELSTLTGELEIERENVIQVRQESRNLREEVEDLRAKWDDEVLNSSTWAKEKSRLEIKLQDLSQSHEDAVAAHNEAQSRVVSLLAQVRSLRANADEVVGERDMLQKEKRSLEQRLVEASQRLEDLANSDSPSMRNAAGIDRELLELRGSLQQQEDIASAAVEKMRRAEALAVETQRDIAVERETNVSLHKEKAQLEKLAKDLQLKLVDLETKSYSNTSHDIRFLHTRVQELEEQLEEQEKERNKSERSVRNVDRTVRDLQAQIERRDKANTQLEEEITKGKDKLAGLLKTIEDLQASDSEHQLAARRAEREAREEREKSLRLERELEGWKGLRLDRNHNSRSGTLAALSQVGEDEAERKGKRHSVNFL</sequence>